<sequence>MNIITDMYFEMGRLAFLSGKPFCKTESWAWRQGWKVAEAEVLT</sequence>
<accession>A0A6S6SE46</accession>
<gene>
    <name evidence="1" type="ORF">HELGO_WM70914</name>
</gene>
<dbReference type="EMBL" id="CACVAT010000034">
    <property type="protein sequence ID" value="CAA6801562.1"/>
    <property type="molecule type" value="Genomic_DNA"/>
</dbReference>
<reference evidence="1" key="1">
    <citation type="submission" date="2020-01" db="EMBL/GenBank/DDBJ databases">
        <authorList>
            <person name="Meier V. D."/>
            <person name="Meier V D."/>
        </authorList>
    </citation>
    <scope>NUCLEOTIDE SEQUENCE</scope>
    <source>
        <strain evidence="1">HLG_WM_MAG_09</strain>
    </source>
</reference>
<proteinExistence type="predicted"/>
<protein>
    <submittedName>
        <fullName evidence="1">Uncharacterized protein</fullName>
    </submittedName>
</protein>
<organism evidence="1">
    <name type="scientific">uncultured Thiotrichaceae bacterium</name>
    <dbReference type="NCBI Taxonomy" id="298394"/>
    <lineage>
        <taxon>Bacteria</taxon>
        <taxon>Pseudomonadati</taxon>
        <taxon>Pseudomonadota</taxon>
        <taxon>Gammaproteobacteria</taxon>
        <taxon>Thiotrichales</taxon>
        <taxon>Thiotrichaceae</taxon>
        <taxon>environmental samples</taxon>
    </lineage>
</organism>
<name>A0A6S6SE46_9GAMM</name>
<dbReference type="AlphaFoldDB" id="A0A6S6SE46"/>
<evidence type="ECO:0000313" key="1">
    <source>
        <dbReference type="EMBL" id="CAA6801562.1"/>
    </source>
</evidence>